<evidence type="ECO:0000313" key="2">
    <source>
        <dbReference type="EMBL" id="CAB9496693.1"/>
    </source>
</evidence>
<dbReference type="EMBL" id="CAICTM010000008">
    <property type="protein sequence ID" value="CAB9496693.1"/>
    <property type="molecule type" value="Genomic_DNA"/>
</dbReference>
<sequence length="206" mass="22722">MLPETAMMAPPTKSAPRPFLASTTARLAAEAPSEPLGHDDADCARPPTTAPEPTTREPNGRRDEYHARPQPRRFPSSGSSGRAGGGLMGYLRSMSSRRFLVGALADTATIAEDEPLDQPNGFLDEANEIKTALDAPYNGNNVDGNAEKEVENGLDRSNNHRRRRRSSSRGMSSSSRRRNHRRHKQLTGNTMTMNNSSRISDWMLHR</sequence>
<feature type="compositionally biased region" description="Basic residues" evidence="1">
    <location>
        <begin position="175"/>
        <end position="185"/>
    </location>
</feature>
<organism evidence="2 3">
    <name type="scientific">Seminavis robusta</name>
    <dbReference type="NCBI Taxonomy" id="568900"/>
    <lineage>
        <taxon>Eukaryota</taxon>
        <taxon>Sar</taxon>
        <taxon>Stramenopiles</taxon>
        <taxon>Ochrophyta</taxon>
        <taxon>Bacillariophyta</taxon>
        <taxon>Bacillariophyceae</taxon>
        <taxon>Bacillariophycidae</taxon>
        <taxon>Naviculales</taxon>
        <taxon>Naviculaceae</taxon>
        <taxon>Seminavis</taxon>
    </lineage>
</organism>
<evidence type="ECO:0000313" key="3">
    <source>
        <dbReference type="Proteomes" id="UP001153069"/>
    </source>
</evidence>
<feature type="compositionally biased region" description="Basic and acidic residues" evidence="1">
    <location>
        <begin position="145"/>
        <end position="158"/>
    </location>
</feature>
<feature type="region of interest" description="Disordered" evidence="1">
    <location>
        <begin position="133"/>
        <end position="206"/>
    </location>
</feature>
<proteinExistence type="predicted"/>
<keyword evidence="3" id="KW-1185">Reference proteome</keyword>
<protein>
    <submittedName>
        <fullName evidence="2">Uncharacterized protein</fullName>
    </submittedName>
</protein>
<dbReference type="AlphaFoldDB" id="A0A9N8H4G4"/>
<evidence type="ECO:0000256" key="1">
    <source>
        <dbReference type="SAM" id="MobiDB-lite"/>
    </source>
</evidence>
<comment type="caution">
    <text evidence="2">The sequence shown here is derived from an EMBL/GenBank/DDBJ whole genome shotgun (WGS) entry which is preliminary data.</text>
</comment>
<accession>A0A9N8H4G4</accession>
<name>A0A9N8H4G4_9STRA</name>
<dbReference type="Proteomes" id="UP001153069">
    <property type="component" value="Unassembled WGS sequence"/>
</dbReference>
<feature type="compositionally biased region" description="Polar residues" evidence="1">
    <location>
        <begin position="186"/>
        <end position="199"/>
    </location>
</feature>
<feature type="compositionally biased region" description="Basic and acidic residues" evidence="1">
    <location>
        <begin position="54"/>
        <end position="67"/>
    </location>
</feature>
<reference evidence="2" key="1">
    <citation type="submission" date="2020-06" db="EMBL/GenBank/DDBJ databases">
        <authorList>
            <consortium name="Plant Systems Biology data submission"/>
        </authorList>
    </citation>
    <scope>NUCLEOTIDE SEQUENCE</scope>
    <source>
        <strain evidence="2">D6</strain>
    </source>
</reference>
<feature type="region of interest" description="Disordered" evidence="1">
    <location>
        <begin position="1"/>
        <end position="85"/>
    </location>
</feature>
<feature type="compositionally biased region" description="Low complexity" evidence="1">
    <location>
        <begin position="44"/>
        <end position="53"/>
    </location>
</feature>
<gene>
    <name evidence="2" type="ORF">SEMRO_8_G006600.1</name>
</gene>